<feature type="modified residue" description="4-aspartylphosphate" evidence="5">
    <location>
        <position position="54"/>
    </location>
</feature>
<protein>
    <recommendedName>
        <fullName evidence="11">cAMP-binding domain of CRP or a regulatory subunit of cAMP-dependent protein kinases</fullName>
    </recommendedName>
</protein>
<dbReference type="InterPro" id="IPR001789">
    <property type="entry name" value="Sig_transdc_resp-reg_receiver"/>
</dbReference>
<dbReference type="PROSITE" id="PS50110">
    <property type="entry name" value="RESPONSE_REGULATORY"/>
    <property type="match status" value="1"/>
</dbReference>
<comment type="caution">
    <text evidence="9">The sequence shown here is derived from an EMBL/GenBank/DDBJ whole genome shotgun (WGS) entry which is preliminary data.</text>
</comment>
<dbReference type="EMBL" id="BMIL01000009">
    <property type="protein sequence ID" value="GGC71843.1"/>
    <property type="molecule type" value="Genomic_DNA"/>
</dbReference>
<dbReference type="PANTHER" id="PTHR44591">
    <property type="entry name" value="STRESS RESPONSE REGULATOR PROTEIN 1"/>
    <property type="match status" value="1"/>
</dbReference>
<evidence type="ECO:0000259" key="8">
    <source>
        <dbReference type="PROSITE" id="PS51063"/>
    </source>
</evidence>
<dbReference type="InterPro" id="IPR012318">
    <property type="entry name" value="HTH_CRP"/>
</dbReference>
<dbReference type="SUPFAM" id="SSF46785">
    <property type="entry name" value="Winged helix' DNA-binding domain"/>
    <property type="match status" value="1"/>
</dbReference>
<dbReference type="SMART" id="SM00100">
    <property type="entry name" value="cNMP"/>
    <property type="match status" value="1"/>
</dbReference>
<dbReference type="InterPro" id="IPR014710">
    <property type="entry name" value="RmlC-like_jellyroll"/>
</dbReference>
<dbReference type="InterPro" id="IPR050595">
    <property type="entry name" value="Bact_response_regulator"/>
</dbReference>
<dbReference type="CDD" id="cd17574">
    <property type="entry name" value="REC_OmpR"/>
    <property type="match status" value="1"/>
</dbReference>
<dbReference type="Pfam" id="PF00072">
    <property type="entry name" value="Response_reg"/>
    <property type="match status" value="1"/>
</dbReference>
<name>A0A916UFM3_9SPHI</name>
<dbReference type="SUPFAM" id="SSF52172">
    <property type="entry name" value="CheY-like"/>
    <property type="match status" value="1"/>
</dbReference>
<dbReference type="GO" id="GO:0000160">
    <property type="term" value="P:phosphorelay signal transduction system"/>
    <property type="evidence" value="ECO:0007669"/>
    <property type="project" value="InterPro"/>
</dbReference>
<dbReference type="SUPFAM" id="SSF51206">
    <property type="entry name" value="cAMP-binding domain-like"/>
    <property type="match status" value="1"/>
</dbReference>
<dbReference type="InterPro" id="IPR018490">
    <property type="entry name" value="cNMP-bd_dom_sf"/>
</dbReference>
<dbReference type="InterPro" id="IPR000595">
    <property type="entry name" value="cNMP-bd_dom"/>
</dbReference>
<dbReference type="InterPro" id="IPR011006">
    <property type="entry name" value="CheY-like_superfamily"/>
</dbReference>
<feature type="domain" description="Response regulatory" evidence="7">
    <location>
        <begin position="5"/>
        <end position="121"/>
    </location>
</feature>
<dbReference type="CDD" id="cd00038">
    <property type="entry name" value="CAP_ED"/>
    <property type="match status" value="1"/>
</dbReference>
<keyword evidence="4" id="KW-0804">Transcription</keyword>
<dbReference type="PRINTS" id="PR00034">
    <property type="entry name" value="HTHCRP"/>
</dbReference>
<dbReference type="PANTHER" id="PTHR44591:SF3">
    <property type="entry name" value="RESPONSE REGULATORY DOMAIN-CONTAINING PROTEIN"/>
    <property type="match status" value="1"/>
</dbReference>
<keyword evidence="2" id="KW-0805">Transcription regulation</keyword>
<dbReference type="RefSeq" id="WP_188627427.1">
    <property type="nucleotide sequence ID" value="NZ_BMIL01000009.1"/>
</dbReference>
<keyword evidence="10" id="KW-1185">Reference proteome</keyword>
<evidence type="ECO:0000256" key="4">
    <source>
        <dbReference type="ARBA" id="ARBA00023163"/>
    </source>
</evidence>
<dbReference type="Gene3D" id="1.10.10.10">
    <property type="entry name" value="Winged helix-like DNA-binding domain superfamily/Winged helix DNA-binding domain"/>
    <property type="match status" value="1"/>
</dbReference>
<dbReference type="AlphaFoldDB" id="A0A916UFM3"/>
<reference evidence="9" key="2">
    <citation type="submission" date="2020-09" db="EMBL/GenBank/DDBJ databases">
        <authorList>
            <person name="Sun Q."/>
            <person name="Zhou Y."/>
        </authorList>
    </citation>
    <scope>NUCLEOTIDE SEQUENCE</scope>
    <source>
        <strain evidence="9">CGMCC 1.15343</strain>
    </source>
</reference>
<dbReference type="Gene3D" id="3.40.50.2300">
    <property type="match status" value="1"/>
</dbReference>
<dbReference type="Pfam" id="PF00027">
    <property type="entry name" value="cNMP_binding"/>
    <property type="match status" value="1"/>
</dbReference>
<dbReference type="Proteomes" id="UP000651668">
    <property type="component" value="Unassembled WGS sequence"/>
</dbReference>
<evidence type="ECO:0008006" key="11">
    <source>
        <dbReference type="Google" id="ProtNLM"/>
    </source>
</evidence>
<sequence length="352" mass="40013">MDKRRIQIIEDNDDIRESIIEILELANYEVIAADNGKTGIELANQHLPDLILCDIMMPELDGYGVLYLLGKNPQTASIPFIFLTAKAERIDMRKGMEMGADDYLTKPFDDMELLNAVESRLNKKTKQEAYYSKSLDTIDGLISSTSGMQELSKAVAQRKVRTIKKKQVIYYEGDSIAGIYLVVQGKVKTYKLTPDGRELMVGIYTDDEYFGIPSLLLNEPHAETAEAMEDTMICMLPKELMETLLGKYPDIGRQFIKILSNNLLDREQQLLQLAYFSVRKRLAEVLIRLYKQEQSTNPLNIKVSRDNLAALAGMATETVSRILSDFKAENIIERKGSHIQILNLQMLQEMKN</sequence>
<proteinExistence type="predicted"/>
<gene>
    <name evidence="9" type="ORF">GCM10011387_26750</name>
</gene>
<dbReference type="InterPro" id="IPR036390">
    <property type="entry name" value="WH_DNA-bd_sf"/>
</dbReference>
<dbReference type="Pfam" id="PF13545">
    <property type="entry name" value="HTH_Crp_2"/>
    <property type="match status" value="1"/>
</dbReference>
<evidence type="ECO:0000256" key="3">
    <source>
        <dbReference type="ARBA" id="ARBA00023125"/>
    </source>
</evidence>
<keyword evidence="1 5" id="KW-0597">Phosphoprotein</keyword>
<evidence type="ECO:0000256" key="5">
    <source>
        <dbReference type="PROSITE-ProRule" id="PRU00169"/>
    </source>
</evidence>
<dbReference type="PROSITE" id="PS51063">
    <property type="entry name" value="HTH_CRP_2"/>
    <property type="match status" value="1"/>
</dbReference>
<accession>A0A916UFM3</accession>
<evidence type="ECO:0000256" key="1">
    <source>
        <dbReference type="ARBA" id="ARBA00022553"/>
    </source>
</evidence>
<evidence type="ECO:0000313" key="10">
    <source>
        <dbReference type="Proteomes" id="UP000651668"/>
    </source>
</evidence>
<evidence type="ECO:0000256" key="2">
    <source>
        <dbReference type="ARBA" id="ARBA00023015"/>
    </source>
</evidence>
<dbReference type="Gene3D" id="2.60.120.10">
    <property type="entry name" value="Jelly Rolls"/>
    <property type="match status" value="1"/>
</dbReference>
<evidence type="ECO:0000259" key="7">
    <source>
        <dbReference type="PROSITE" id="PS50110"/>
    </source>
</evidence>
<feature type="domain" description="Cyclic nucleotide-binding" evidence="6">
    <location>
        <begin position="148"/>
        <end position="262"/>
    </location>
</feature>
<reference evidence="9" key="1">
    <citation type="journal article" date="2014" name="Int. J. Syst. Evol. Microbiol.">
        <title>Complete genome sequence of Corynebacterium casei LMG S-19264T (=DSM 44701T), isolated from a smear-ripened cheese.</title>
        <authorList>
            <consortium name="US DOE Joint Genome Institute (JGI-PGF)"/>
            <person name="Walter F."/>
            <person name="Albersmeier A."/>
            <person name="Kalinowski J."/>
            <person name="Ruckert C."/>
        </authorList>
    </citation>
    <scope>NUCLEOTIDE SEQUENCE</scope>
    <source>
        <strain evidence="9">CGMCC 1.15343</strain>
    </source>
</reference>
<dbReference type="PROSITE" id="PS50042">
    <property type="entry name" value="CNMP_BINDING_3"/>
    <property type="match status" value="1"/>
</dbReference>
<evidence type="ECO:0000259" key="6">
    <source>
        <dbReference type="PROSITE" id="PS50042"/>
    </source>
</evidence>
<feature type="domain" description="HTH crp-type" evidence="8">
    <location>
        <begin position="276"/>
        <end position="345"/>
    </location>
</feature>
<dbReference type="GO" id="GO:0003677">
    <property type="term" value="F:DNA binding"/>
    <property type="evidence" value="ECO:0007669"/>
    <property type="project" value="UniProtKB-KW"/>
</dbReference>
<dbReference type="SMART" id="SM00448">
    <property type="entry name" value="REC"/>
    <property type="match status" value="1"/>
</dbReference>
<evidence type="ECO:0000313" key="9">
    <source>
        <dbReference type="EMBL" id="GGC71843.1"/>
    </source>
</evidence>
<organism evidence="9 10">
    <name type="scientific">Pedobacter quisquiliarum</name>
    <dbReference type="NCBI Taxonomy" id="1834438"/>
    <lineage>
        <taxon>Bacteria</taxon>
        <taxon>Pseudomonadati</taxon>
        <taxon>Bacteroidota</taxon>
        <taxon>Sphingobacteriia</taxon>
        <taxon>Sphingobacteriales</taxon>
        <taxon>Sphingobacteriaceae</taxon>
        <taxon>Pedobacter</taxon>
    </lineage>
</organism>
<dbReference type="SMART" id="SM00419">
    <property type="entry name" value="HTH_CRP"/>
    <property type="match status" value="1"/>
</dbReference>
<dbReference type="InterPro" id="IPR036388">
    <property type="entry name" value="WH-like_DNA-bd_sf"/>
</dbReference>
<keyword evidence="3" id="KW-0238">DNA-binding</keyword>
<dbReference type="GO" id="GO:0006355">
    <property type="term" value="P:regulation of DNA-templated transcription"/>
    <property type="evidence" value="ECO:0007669"/>
    <property type="project" value="InterPro"/>
</dbReference>